<organism evidence="1 2">
    <name type="scientific">Dactylosporangium siamense</name>
    <dbReference type="NCBI Taxonomy" id="685454"/>
    <lineage>
        <taxon>Bacteria</taxon>
        <taxon>Bacillati</taxon>
        <taxon>Actinomycetota</taxon>
        <taxon>Actinomycetes</taxon>
        <taxon>Micromonosporales</taxon>
        <taxon>Micromonosporaceae</taxon>
        <taxon>Dactylosporangium</taxon>
    </lineage>
</organism>
<reference evidence="1" key="1">
    <citation type="submission" date="2021-01" db="EMBL/GenBank/DDBJ databases">
        <title>Whole genome shotgun sequence of Dactylosporangium siamense NBRC 106093.</title>
        <authorList>
            <person name="Komaki H."/>
            <person name="Tamura T."/>
        </authorList>
    </citation>
    <scope>NUCLEOTIDE SEQUENCE</scope>
    <source>
        <strain evidence="1">NBRC 106093</strain>
    </source>
</reference>
<protein>
    <submittedName>
        <fullName evidence="1">Uncharacterized protein</fullName>
    </submittedName>
</protein>
<evidence type="ECO:0000313" key="1">
    <source>
        <dbReference type="EMBL" id="GIG48565.1"/>
    </source>
</evidence>
<evidence type="ECO:0000313" key="2">
    <source>
        <dbReference type="Proteomes" id="UP000660611"/>
    </source>
</evidence>
<dbReference type="RefSeq" id="WP_203850269.1">
    <property type="nucleotide sequence ID" value="NZ_BAAAVW010000003.1"/>
</dbReference>
<dbReference type="Proteomes" id="UP000660611">
    <property type="component" value="Unassembled WGS sequence"/>
</dbReference>
<keyword evidence="2" id="KW-1185">Reference proteome</keyword>
<name>A0A919UEF2_9ACTN</name>
<sequence length="452" mass="48711">MQRGWTDGLEPWQSRVFAAGCAQRVTPLVEAFGTDTERWAWREALAALWAGAAFDPRVVYRSWRTGTRALFRPALDLIGDALVTRNPDPAVAAAGAQDAGFDAGDVVSGLAEDYGALALIAAEVDAQVETLELVRRLPFDEATAAVRAVALDLGPVLAGIDLPRSGPLGPRPGPRVRHLGHPAGGAVPAKPQEPTVLVAADAPAFDPGPDGRPPFRSGDVLRLDCPPADTVVTAEHEDRLTVEHPWQPGMLWSLPRRPNTSSSGDNWTPVRIEPDPATLGAGDACRVGIDDTAVYLVEAYTSTPRRSTRALACMAAWPVGVQPLGGYGRYDEPLDPYELPLRVVLVHRGYAYLTPGERVVDADGTELDFHPPLLFLHPDADVRDTTRWPVAQVPRWPLRRAGGTVIGETASGCHDEEADAWEAAAGVALPAEYELVPWFLRVGDRSPTYRPM</sequence>
<dbReference type="EMBL" id="BONQ01000106">
    <property type="protein sequence ID" value="GIG48565.1"/>
    <property type="molecule type" value="Genomic_DNA"/>
</dbReference>
<proteinExistence type="predicted"/>
<gene>
    <name evidence="1" type="ORF">Dsi01nite_066060</name>
</gene>
<dbReference type="AlphaFoldDB" id="A0A919UEF2"/>
<accession>A0A919UEF2</accession>
<comment type="caution">
    <text evidence="1">The sequence shown here is derived from an EMBL/GenBank/DDBJ whole genome shotgun (WGS) entry which is preliminary data.</text>
</comment>